<proteinExistence type="inferred from homology"/>
<evidence type="ECO:0000256" key="3">
    <source>
        <dbReference type="ARBA" id="ARBA00022692"/>
    </source>
</evidence>
<feature type="transmembrane region" description="Helical" evidence="7">
    <location>
        <begin position="319"/>
        <end position="346"/>
    </location>
</feature>
<evidence type="ECO:0000256" key="4">
    <source>
        <dbReference type="ARBA" id="ARBA00022989"/>
    </source>
</evidence>
<sequence length="604" mass="61999">MSRFLLISRLAARDLRRHPGEALMVLLVIAVCAATLTVGLALNGVTDNPYQQTREATAGPDVLAVISPKWMSGQSADPTRLDQLADAPGTTGHSGPYPLAYTVIQAGGHTVDVTAVGRDQSPTAIDQPSVTQGSWVGAGGVVVERGLADALGIHVGDQITVGGRPQRVAGIAVTAGIPVYPSSLCHLICSLPPSMDVPGQRGAPEMGLVWLARPDVTSLATPDNPLSYVLGLRLTDPADASAFVAAHRPTGSGEPFLYGWQSIRNEDNSVVMLEQVAVEFGGGLLSLLAAAGMTVLVGRRMAEQTRRVGLLKAVGGTPGLIAAVLLAEHLVLAVLAAGAGLLLGWLAAQPFSTVGSGLVGTPGAPALTASTVLVVVAMALAVAFGATLGPAVRAARTSTVSALNDAARAPRRRAWVIALSARLPVPLLLGLRLLARRPRRAVLTTLSIAVTVTGIVAMLADRAYNAGTDSGLNNLRISRLSELTAALTVLLVVLAATNTVFITWATVADARRPSALARALGATPQQVAAGLSTAQVLPALAGAALGIPLGVTTYHQLAEGRNVIPPLWQLLAVLLGTLLVVIGLTAVPSRLAARRPVAVMLEAD</sequence>
<dbReference type="Proteomes" id="UP001500620">
    <property type="component" value="Unassembled WGS sequence"/>
</dbReference>
<keyword evidence="3 7" id="KW-0812">Transmembrane</keyword>
<evidence type="ECO:0000256" key="7">
    <source>
        <dbReference type="SAM" id="Phobius"/>
    </source>
</evidence>
<evidence type="ECO:0000259" key="9">
    <source>
        <dbReference type="Pfam" id="PF12704"/>
    </source>
</evidence>
<evidence type="ECO:0000259" key="8">
    <source>
        <dbReference type="Pfam" id="PF02687"/>
    </source>
</evidence>
<evidence type="ECO:0000256" key="2">
    <source>
        <dbReference type="ARBA" id="ARBA00022475"/>
    </source>
</evidence>
<accession>A0ABP8DMI2</accession>
<keyword evidence="11" id="KW-1185">Reference proteome</keyword>
<organism evidence="10 11">
    <name type="scientific">Dactylosporangium darangshiense</name>
    <dbReference type="NCBI Taxonomy" id="579108"/>
    <lineage>
        <taxon>Bacteria</taxon>
        <taxon>Bacillati</taxon>
        <taxon>Actinomycetota</taxon>
        <taxon>Actinomycetes</taxon>
        <taxon>Micromonosporales</taxon>
        <taxon>Micromonosporaceae</taxon>
        <taxon>Dactylosporangium</taxon>
    </lineage>
</organism>
<protein>
    <recommendedName>
        <fullName evidence="12">ABC3 transporter permease protein domain-containing protein</fullName>
    </recommendedName>
</protein>
<feature type="domain" description="ABC3 transporter permease C-terminal" evidence="8">
    <location>
        <begin position="283"/>
        <end position="398"/>
    </location>
</feature>
<feature type="transmembrane region" description="Helical" evidence="7">
    <location>
        <begin position="441"/>
        <end position="460"/>
    </location>
</feature>
<evidence type="ECO:0000256" key="6">
    <source>
        <dbReference type="ARBA" id="ARBA00038076"/>
    </source>
</evidence>
<keyword evidence="5 7" id="KW-0472">Membrane</keyword>
<feature type="transmembrane region" description="Helical" evidence="7">
    <location>
        <begin position="567"/>
        <end position="587"/>
    </location>
</feature>
<feature type="transmembrane region" description="Helical" evidence="7">
    <location>
        <begin position="480"/>
        <end position="507"/>
    </location>
</feature>
<dbReference type="InterPro" id="IPR025857">
    <property type="entry name" value="MacB_PCD"/>
</dbReference>
<keyword evidence="2" id="KW-1003">Cell membrane</keyword>
<feature type="transmembrane region" description="Helical" evidence="7">
    <location>
        <begin position="280"/>
        <end position="298"/>
    </location>
</feature>
<dbReference type="Pfam" id="PF12704">
    <property type="entry name" value="MacB_PCD"/>
    <property type="match status" value="1"/>
</dbReference>
<dbReference type="EMBL" id="BAABAT010000035">
    <property type="protein sequence ID" value="GAA4259291.1"/>
    <property type="molecule type" value="Genomic_DNA"/>
</dbReference>
<evidence type="ECO:0000313" key="10">
    <source>
        <dbReference type="EMBL" id="GAA4259291.1"/>
    </source>
</evidence>
<dbReference type="InterPro" id="IPR003838">
    <property type="entry name" value="ABC3_permease_C"/>
</dbReference>
<keyword evidence="4 7" id="KW-1133">Transmembrane helix</keyword>
<evidence type="ECO:0008006" key="12">
    <source>
        <dbReference type="Google" id="ProtNLM"/>
    </source>
</evidence>
<feature type="transmembrane region" description="Helical" evidence="7">
    <location>
        <begin position="21"/>
        <end position="42"/>
    </location>
</feature>
<feature type="transmembrane region" description="Helical" evidence="7">
    <location>
        <begin position="527"/>
        <end position="547"/>
    </location>
</feature>
<evidence type="ECO:0000256" key="1">
    <source>
        <dbReference type="ARBA" id="ARBA00004651"/>
    </source>
</evidence>
<dbReference type="PANTHER" id="PTHR30572:SF4">
    <property type="entry name" value="ABC TRANSPORTER PERMEASE YTRF"/>
    <property type="match status" value="1"/>
</dbReference>
<feature type="transmembrane region" description="Helical" evidence="7">
    <location>
        <begin position="366"/>
        <end position="388"/>
    </location>
</feature>
<dbReference type="Pfam" id="PF02687">
    <property type="entry name" value="FtsX"/>
    <property type="match status" value="2"/>
</dbReference>
<feature type="domain" description="ABC3 transporter permease C-terminal" evidence="8">
    <location>
        <begin position="487"/>
        <end position="596"/>
    </location>
</feature>
<reference evidence="11" key="1">
    <citation type="journal article" date="2019" name="Int. J. Syst. Evol. Microbiol.">
        <title>The Global Catalogue of Microorganisms (GCM) 10K type strain sequencing project: providing services to taxonomists for standard genome sequencing and annotation.</title>
        <authorList>
            <consortium name="The Broad Institute Genomics Platform"/>
            <consortium name="The Broad Institute Genome Sequencing Center for Infectious Disease"/>
            <person name="Wu L."/>
            <person name="Ma J."/>
        </authorList>
    </citation>
    <scope>NUCLEOTIDE SEQUENCE [LARGE SCALE GENOMIC DNA]</scope>
    <source>
        <strain evidence="11">JCM 17441</strain>
    </source>
</reference>
<dbReference type="RefSeq" id="WP_345136211.1">
    <property type="nucleotide sequence ID" value="NZ_BAABAT010000035.1"/>
</dbReference>
<comment type="subcellular location">
    <subcellularLocation>
        <location evidence="1">Cell membrane</location>
        <topology evidence="1">Multi-pass membrane protein</topology>
    </subcellularLocation>
</comment>
<feature type="domain" description="MacB-like periplasmic core" evidence="9">
    <location>
        <begin position="23"/>
        <end position="172"/>
    </location>
</feature>
<comment type="caution">
    <text evidence="10">The sequence shown here is derived from an EMBL/GenBank/DDBJ whole genome shotgun (WGS) entry which is preliminary data.</text>
</comment>
<evidence type="ECO:0000256" key="5">
    <source>
        <dbReference type="ARBA" id="ARBA00023136"/>
    </source>
</evidence>
<evidence type="ECO:0000313" key="11">
    <source>
        <dbReference type="Proteomes" id="UP001500620"/>
    </source>
</evidence>
<name>A0ABP8DMI2_9ACTN</name>
<comment type="similarity">
    <text evidence="6">Belongs to the ABC-4 integral membrane protein family.</text>
</comment>
<dbReference type="PANTHER" id="PTHR30572">
    <property type="entry name" value="MEMBRANE COMPONENT OF TRANSPORTER-RELATED"/>
    <property type="match status" value="1"/>
</dbReference>
<dbReference type="InterPro" id="IPR050250">
    <property type="entry name" value="Macrolide_Exporter_MacB"/>
</dbReference>
<gene>
    <name evidence="10" type="ORF">GCM10022255_083320</name>
</gene>